<dbReference type="Proteomes" id="UP000324748">
    <property type="component" value="Unassembled WGS sequence"/>
</dbReference>
<reference evidence="4 5" key="1">
    <citation type="submission" date="2019-05" db="EMBL/GenBank/DDBJ databases">
        <title>Emergence of the Ug99 lineage of the wheat stem rust pathogen through somatic hybridization.</title>
        <authorList>
            <person name="Li F."/>
            <person name="Upadhyaya N.M."/>
            <person name="Sperschneider J."/>
            <person name="Matny O."/>
            <person name="Nguyen-Phuc H."/>
            <person name="Mago R."/>
            <person name="Raley C."/>
            <person name="Miller M.E."/>
            <person name="Silverstein K.A.T."/>
            <person name="Henningsen E."/>
            <person name="Hirsch C.D."/>
            <person name="Visser B."/>
            <person name="Pretorius Z.A."/>
            <person name="Steffenson B.J."/>
            <person name="Schwessinger B."/>
            <person name="Dodds P.N."/>
            <person name="Figueroa M."/>
        </authorList>
    </citation>
    <scope>NUCLEOTIDE SEQUENCE [LARGE SCALE GENOMIC DNA]</scope>
    <source>
        <strain evidence="3">21-0</strain>
        <strain evidence="2 5">Ug99</strain>
    </source>
</reference>
<dbReference type="EMBL" id="VSWC01000170">
    <property type="protein sequence ID" value="KAA1071607.1"/>
    <property type="molecule type" value="Genomic_DNA"/>
</dbReference>
<name>A0A5B0M396_PUCGR</name>
<evidence type="ECO:0000256" key="1">
    <source>
        <dbReference type="SAM" id="SignalP"/>
    </source>
</evidence>
<proteinExistence type="predicted"/>
<sequence>MVPMSFRTIAVCLTLLVVLPTIASAGRPPSCSNCPIGKGTPCTNAEMREHGLVHRAPCGFKAPSASSPCGKICNKSNYTCDACGAIFRQNTAHEDRLVSVKQ</sequence>
<gene>
    <name evidence="3" type="ORF">PGT21_012870</name>
    <name evidence="2" type="ORF">PGTUg99_022916</name>
</gene>
<feature type="chain" id="PRO_5036366078" description="C2H2-type domain-containing protein" evidence="1">
    <location>
        <begin position="26"/>
        <end position="102"/>
    </location>
</feature>
<dbReference type="Proteomes" id="UP000325313">
    <property type="component" value="Unassembled WGS sequence"/>
</dbReference>
<accession>A0A5B0M396</accession>
<dbReference type="AlphaFoldDB" id="A0A5B0M396"/>
<evidence type="ECO:0008006" key="6">
    <source>
        <dbReference type="Google" id="ProtNLM"/>
    </source>
</evidence>
<evidence type="ECO:0000313" key="3">
    <source>
        <dbReference type="EMBL" id="KAA1071607.1"/>
    </source>
</evidence>
<feature type="signal peptide" evidence="1">
    <location>
        <begin position="1"/>
        <end position="25"/>
    </location>
</feature>
<evidence type="ECO:0000313" key="4">
    <source>
        <dbReference type="Proteomes" id="UP000324748"/>
    </source>
</evidence>
<dbReference type="EMBL" id="VDEP01000507">
    <property type="protein sequence ID" value="KAA1067160.1"/>
    <property type="molecule type" value="Genomic_DNA"/>
</dbReference>
<keyword evidence="4" id="KW-1185">Reference proteome</keyword>
<organism evidence="3 4">
    <name type="scientific">Puccinia graminis f. sp. tritici</name>
    <dbReference type="NCBI Taxonomy" id="56615"/>
    <lineage>
        <taxon>Eukaryota</taxon>
        <taxon>Fungi</taxon>
        <taxon>Dikarya</taxon>
        <taxon>Basidiomycota</taxon>
        <taxon>Pucciniomycotina</taxon>
        <taxon>Pucciniomycetes</taxon>
        <taxon>Pucciniales</taxon>
        <taxon>Pucciniaceae</taxon>
        <taxon>Puccinia</taxon>
    </lineage>
</organism>
<keyword evidence="1" id="KW-0732">Signal</keyword>
<evidence type="ECO:0000313" key="5">
    <source>
        <dbReference type="Proteomes" id="UP000325313"/>
    </source>
</evidence>
<evidence type="ECO:0000313" key="2">
    <source>
        <dbReference type="EMBL" id="KAA1067160.1"/>
    </source>
</evidence>
<protein>
    <recommendedName>
        <fullName evidence="6">C2H2-type domain-containing protein</fullName>
    </recommendedName>
</protein>
<comment type="caution">
    <text evidence="3">The sequence shown here is derived from an EMBL/GenBank/DDBJ whole genome shotgun (WGS) entry which is preliminary data.</text>
</comment>